<dbReference type="CDD" id="cd00833">
    <property type="entry name" value="PKS"/>
    <property type="match status" value="1"/>
</dbReference>
<dbReference type="InterPro" id="IPR049900">
    <property type="entry name" value="PKS_mFAS_DH"/>
</dbReference>
<dbReference type="InterPro" id="IPR014031">
    <property type="entry name" value="Ketoacyl_synth_C"/>
</dbReference>
<dbReference type="GO" id="GO:0004312">
    <property type="term" value="F:fatty acid synthase activity"/>
    <property type="evidence" value="ECO:0007669"/>
    <property type="project" value="TreeGrafter"/>
</dbReference>
<evidence type="ECO:0000256" key="1">
    <source>
        <dbReference type="ARBA" id="ARBA00004792"/>
    </source>
</evidence>
<dbReference type="InterPro" id="IPR049551">
    <property type="entry name" value="PKS_DH_C"/>
</dbReference>
<dbReference type="GO" id="GO:0031177">
    <property type="term" value="F:phosphopantetheine binding"/>
    <property type="evidence" value="ECO:0007669"/>
    <property type="project" value="InterPro"/>
</dbReference>
<comment type="pathway">
    <text evidence="1">Antibiotic biosynthesis.</text>
</comment>
<keyword evidence="5" id="KW-0045">Antibiotic biosynthesis</keyword>
<evidence type="ECO:0000256" key="2">
    <source>
        <dbReference type="ARBA" id="ARBA00022450"/>
    </source>
</evidence>
<feature type="domain" description="Ketosynthase family 3 (KS3)" evidence="10">
    <location>
        <begin position="100"/>
        <end position="524"/>
    </location>
</feature>
<dbReference type="InterPro" id="IPR016036">
    <property type="entry name" value="Malonyl_transacylase_ACP-bd"/>
</dbReference>
<keyword evidence="2" id="KW-0596">Phosphopantetheine</keyword>
<feature type="compositionally biased region" description="Low complexity" evidence="8">
    <location>
        <begin position="1740"/>
        <end position="1753"/>
    </location>
</feature>
<dbReference type="InterPro" id="IPR016039">
    <property type="entry name" value="Thiolase-like"/>
</dbReference>
<dbReference type="InterPro" id="IPR014030">
    <property type="entry name" value="Ketoacyl_synth_N"/>
</dbReference>
<dbReference type="PROSITE" id="PS52004">
    <property type="entry name" value="KS3_2"/>
    <property type="match status" value="1"/>
</dbReference>
<evidence type="ECO:0000259" key="9">
    <source>
        <dbReference type="PROSITE" id="PS50075"/>
    </source>
</evidence>
<dbReference type="InterPro" id="IPR016035">
    <property type="entry name" value="Acyl_Trfase/lysoPLipase"/>
</dbReference>
<feature type="domain" description="PKS/mFAS DH" evidence="11">
    <location>
        <begin position="1326"/>
        <end position="1611"/>
    </location>
</feature>
<dbReference type="SUPFAM" id="SSF55048">
    <property type="entry name" value="Probable ACP-binding domain of malonyl-CoA ACP transacylase"/>
    <property type="match status" value="2"/>
</dbReference>
<feature type="domain" description="Carrier" evidence="9">
    <location>
        <begin position="1642"/>
        <end position="1719"/>
    </location>
</feature>
<dbReference type="Proteomes" id="UP000556084">
    <property type="component" value="Unassembled WGS sequence"/>
</dbReference>
<dbReference type="GO" id="GO:0005737">
    <property type="term" value="C:cytoplasm"/>
    <property type="evidence" value="ECO:0007669"/>
    <property type="project" value="TreeGrafter"/>
</dbReference>
<dbReference type="Gene3D" id="3.30.70.3290">
    <property type="match status" value="1"/>
</dbReference>
<feature type="region of interest" description="Disordered" evidence="8">
    <location>
        <begin position="1732"/>
        <end position="1759"/>
    </location>
</feature>
<dbReference type="InterPro" id="IPR032821">
    <property type="entry name" value="PKS_assoc"/>
</dbReference>
<dbReference type="SMART" id="SM00825">
    <property type="entry name" value="PKS_KS"/>
    <property type="match status" value="1"/>
</dbReference>
<dbReference type="InterPro" id="IPR020841">
    <property type="entry name" value="PKS_Beta-ketoAc_synthase_dom"/>
</dbReference>
<evidence type="ECO:0000256" key="4">
    <source>
        <dbReference type="ARBA" id="ARBA00022679"/>
    </source>
</evidence>
<comment type="caution">
    <text evidence="7">Lacks conserved residue(s) required for the propagation of feature annotation.</text>
</comment>
<dbReference type="Gene3D" id="3.10.129.110">
    <property type="entry name" value="Polyketide synthase dehydratase"/>
    <property type="match status" value="1"/>
</dbReference>
<dbReference type="PROSITE" id="PS00606">
    <property type="entry name" value="KS3_1"/>
    <property type="match status" value="1"/>
</dbReference>
<dbReference type="Pfam" id="PF21089">
    <property type="entry name" value="PKS_DH_N"/>
    <property type="match status" value="1"/>
</dbReference>
<dbReference type="Pfam" id="PF00698">
    <property type="entry name" value="Acyl_transf_1"/>
    <property type="match status" value="2"/>
</dbReference>
<dbReference type="InterPro" id="IPR036736">
    <property type="entry name" value="ACP-like_sf"/>
</dbReference>
<dbReference type="FunFam" id="3.40.366.10:FF:000002">
    <property type="entry name" value="Probable polyketide synthase 2"/>
    <property type="match status" value="1"/>
</dbReference>
<dbReference type="SMART" id="SM00826">
    <property type="entry name" value="PKS_DH"/>
    <property type="match status" value="1"/>
</dbReference>
<dbReference type="Gene3D" id="1.10.1200.10">
    <property type="entry name" value="ACP-like"/>
    <property type="match status" value="2"/>
</dbReference>
<dbReference type="InterPro" id="IPR009081">
    <property type="entry name" value="PP-bd_ACP"/>
</dbReference>
<evidence type="ECO:0000256" key="6">
    <source>
        <dbReference type="ARBA" id="ARBA00023315"/>
    </source>
</evidence>
<dbReference type="GO" id="GO:0004315">
    <property type="term" value="F:3-oxoacyl-[acyl-carrier-protein] synthase activity"/>
    <property type="evidence" value="ECO:0007669"/>
    <property type="project" value="InterPro"/>
</dbReference>
<dbReference type="PANTHER" id="PTHR43775">
    <property type="entry name" value="FATTY ACID SYNTHASE"/>
    <property type="match status" value="1"/>
</dbReference>
<dbReference type="GO" id="GO:0006633">
    <property type="term" value="P:fatty acid biosynthetic process"/>
    <property type="evidence" value="ECO:0007669"/>
    <property type="project" value="InterPro"/>
</dbReference>
<protein>
    <submittedName>
        <fullName evidence="12">Acyl transferase domain-containing protein/aryl carrier-like protein</fullName>
    </submittedName>
</protein>
<evidence type="ECO:0000256" key="3">
    <source>
        <dbReference type="ARBA" id="ARBA00022553"/>
    </source>
</evidence>
<evidence type="ECO:0000256" key="7">
    <source>
        <dbReference type="PROSITE-ProRule" id="PRU01363"/>
    </source>
</evidence>
<dbReference type="EMBL" id="JACHJH010000010">
    <property type="protein sequence ID" value="MBB4895857.1"/>
    <property type="molecule type" value="Genomic_DNA"/>
</dbReference>
<reference evidence="12 13" key="1">
    <citation type="submission" date="2020-08" db="EMBL/GenBank/DDBJ databases">
        <title>Genomic Encyclopedia of Type Strains, Phase III (KMG-III): the genomes of soil and plant-associated and newly described type strains.</title>
        <authorList>
            <person name="Whitman W."/>
        </authorList>
    </citation>
    <scope>NUCLEOTIDE SEQUENCE [LARGE SCALE GENOMIC DNA]</scope>
    <source>
        <strain evidence="12 13">CECT 3266</strain>
    </source>
</reference>
<dbReference type="GO" id="GO:0071770">
    <property type="term" value="P:DIM/DIP cell wall layer assembly"/>
    <property type="evidence" value="ECO:0007669"/>
    <property type="project" value="TreeGrafter"/>
</dbReference>
<dbReference type="PANTHER" id="PTHR43775:SF37">
    <property type="entry name" value="SI:DKEY-61P9.11"/>
    <property type="match status" value="1"/>
</dbReference>
<comment type="caution">
    <text evidence="12">The sequence shown here is derived from an EMBL/GenBank/DDBJ whole genome shotgun (WGS) entry which is preliminary data.</text>
</comment>
<name>A0A7W7LT44_9ACTN</name>
<feature type="region of interest" description="C-terminal hotdog fold" evidence="7">
    <location>
        <begin position="1461"/>
        <end position="1611"/>
    </location>
</feature>
<dbReference type="Pfam" id="PF14765">
    <property type="entry name" value="PS-DH"/>
    <property type="match status" value="1"/>
</dbReference>
<dbReference type="InterPro" id="IPR020807">
    <property type="entry name" value="PKS_DH"/>
</dbReference>
<feature type="region of interest" description="N-terminal hotdog fold" evidence="7">
    <location>
        <begin position="1326"/>
        <end position="1445"/>
    </location>
</feature>
<evidence type="ECO:0000259" key="11">
    <source>
        <dbReference type="PROSITE" id="PS52019"/>
    </source>
</evidence>
<dbReference type="SUPFAM" id="SSF52151">
    <property type="entry name" value="FabD/lysophospholipase-like"/>
    <property type="match status" value="2"/>
</dbReference>
<sequence length="1774" mass="187870">MFRGEELADRIRSEVAGLLNVDPATIGDDDRFAQRGLDSLRAASLVKVLSDELGRKLSPVLLWRYPTVAALAACLASGADLVPSEPVAGKERGRPGVAVNEPIAVVGLACRLPSAPDAAAFWRLLETGGDAIRGVPSGRWNVDELSDPRLASVASAVTGEAGFLDHPVDGFDPLFFGISPREAQEMDPNQRMFLEVAWEALEDAGLANESLEGSRTGVFAGAIWNDYAGLAEEGRQPLSFYSGTGRALNMVANRLSYVLGLRGPSVLVDSACSASLLAVHLACQSLWTGDSTTALAGGVNLMLSPVTTAALANMGGLSPNARCKAFDAAADGIARGEGCGVVVLKPLSRALADGDHVWCTIRGSAANNDGSSNGLTAPSPVAQEEVLRAAYARAGVSPADVHFVEAHGTGTKLGDPIEAAALGAVFSPGRPADSPLRIGSVKTNMGHLEAAAGVAGLIKTILALRHRALPANLHFRTPNPHIPFRDWGLRVPTAMEPWPKDRPLLAGVNSFGWGGTNVHVVLEGRQEPAAPAPSRPDFGDAIADDSKVAFVCSPHGHQWTGMGRNLFRTEPAFRAAVQRIDAEFSPLAGWSIADELFAADAADRVHQVAVAQPVLFAVQLGLAAVLRARGVEPDMVVGACFGEISAAAIAGILDTSDAIRLIHHYSQAQHRLAGQGGGMAVVELPAAELAEFLTEQVVVAAEYGPRSTGLSGDASALEAVLAQLKERGVLCGMVRIDVAVHSPAVDAVTADFENATAGITPRPGRIPLTSTMTGRQVPWHDVDAAYFARTLRAPIRLWDATRALLTDGADVLLELSAHPVLGSALRQTVADSGRDAVVLGSMCRGEDDRVGVLDTLAAFGRLDSPQAPRPELVTLSAKSPSALRELADRVARAAEAGENGLDANGLEPRDLAGALARRADQPHRFAAVATTMNDLVTELREFADGTRAHGAVSGRAAEAREKLAFICSGHGSQWLGMGTELLRSEPAFESAVRTCDAAIRRYADWSVLAELTAGPEGSHLNRVDVVQPVVFTVQVALAALWRSWGIEPDAIVGHSMGEVAAAHIAGALSLDDAARIICHRSRLLQRATGQGGAMLVAELGLQQTARVLTGHEEAVSVAVSNSPQSTVLSGDRAALARIGRLLDADDVFWRWIKAADAAGHSPQMDPLCTELQPLLKGITPKAARIPFYSTVTGEPVDGTELDERYWARNLREPVLFSGQLIRMMTDRVRTFVEVSPHPVLLPSVLQTAAHAGVEVTTLASLRRDHPERAALLSSLGSLYVLGRSPSKLRVVTPGRHAALPTYPWQRERYWLAPSGDGAMRPRTSNGALLGERVDSAIEPGTHYWQMDFDENTAAATDYRVARTAVLPGAAYAEMALSAAAQTVPAARHTVRDLRFLRPLALSGDGRRRVQAVLVSGQQHVFRVFEQRDADMDEVASAVLVAGPPHEAPDALSVEQISTRLTDTISGADYYRNLAARGLEYGSSYQGIEHIAASDREALARFDLTAARARAAIPGAPHPPALLDIALQAAVALALGERWGAGHSLAPMVSHIDELDWWRTSVTAGWVHAVVTPLPGDPDRLHAGLRVFADDGTAVLTATGVLLTRVAQLSQPATADTVGEQPAQGDGAVPVREMLSGLHKADERRAVLQSMLCEHVARIVKIAAARIEPEIPLRELGFDSVMALELRSALQGAFGMQLPATTFWNYPTVVELAAFLARKMGIPIDGEISAGPVDAPDVKADSSSVGGVSESVDSMTEEELLERETAELMSRVDAI</sequence>
<dbReference type="InterPro" id="IPR049552">
    <property type="entry name" value="PKS_DH_N"/>
</dbReference>
<dbReference type="SMART" id="SM00827">
    <property type="entry name" value="PKS_AT"/>
    <property type="match status" value="2"/>
</dbReference>
<dbReference type="PROSITE" id="PS00012">
    <property type="entry name" value="PHOSPHOPANTETHEINE"/>
    <property type="match status" value="1"/>
</dbReference>
<proteinExistence type="predicted"/>
<dbReference type="InterPro" id="IPR014043">
    <property type="entry name" value="Acyl_transferase_dom"/>
</dbReference>
<dbReference type="RefSeq" id="WP_184351661.1">
    <property type="nucleotide sequence ID" value="NZ_JACHJH010000010.1"/>
</dbReference>
<evidence type="ECO:0000256" key="5">
    <source>
        <dbReference type="ARBA" id="ARBA00023194"/>
    </source>
</evidence>
<dbReference type="PROSITE" id="PS52019">
    <property type="entry name" value="PKS_MFAS_DH"/>
    <property type="match status" value="1"/>
</dbReference>
<dbReference type="Pfam" id="PF16197">
    <property type="entry name" value="KAsynt_C_assoc"/>
    <property type="match status" value="1"/>
</dbReference>
<dbReference type="PROSITE" id="PS50075">
    <property type="entry name" value="CARRIER"/>
    <property type="match status" value="2"/>
</dbReference>
<dbReference type="Pfam" id="PF00550">
    <property type="entry name" value="PP-binding"/>
    <property type="match status" value="2"/>
</dbReference>
<keyword evidence="4 12" id="KW-0808">Transferase</keyword>
<feature type="domain" description="Carrier" evidence="9">
    <location>
        <begin position="2"/>
        <end position="79"/>
    </location>
</feature>
<dbReference type="SUPFAM" id="SSF53901">
    <property type="entry name" value="Thiolase-like"/>
    <property type="match status" value="1"/>
</dbReference>
<dbReference type="Gene3D" id="3.40.47.10">
    <property type="match status" value="1"/>
</dbReference>
<accession>A0A7W7LT44</accession>
<dbReference type="SUPFAM" id="SSF47336">
    <property type="entry name" value="ACP-like"/>
    <property type="match status" value="2"/>
</dbReference>
<evidence type="ECO:0000259" key="10">
    <source>
        <dbReference type="PROSITE" id="PS52004"/>
    </source>
</evidence>
<dbReference type="GO" id="GO:0005886">
    <property type="term" value="C:plasma membrane"/>
    <property type="evidence" value="ECO:0007669"/>
    <property type="project" value="TreeGrafter"/>
</dbReference>
<organism evidence="12 13">
    <name type="scientific">Streptomyces olivoverticillatus</name>
    <dbReference type="NCBI Taxonomy" id="66427"/>
    <lineage>
        <taxon>Bacteria</taxon>
        <taxon>Bacillati</taxon>
        <taxon>Actinomycetota</taxon>
        <taxon>Actinomycetes</taxon>
        <taxon>Kitasatosporales</taxon>
        <taxon>Streptomycetaceae</taxon>
        <taxon>Streptomyces</taxon>
    </lineage>
</organism>
<dbReference type="Pfam" id="PF00109">
    <property type="entry name" value="ketoacyl-synt"/>
    <property type="match status" value="1"/>
</dbReference>
<dbReference type="InterPro" id="IPR050091">
    <property type="entry name" value="PKS_NRPS_Biosynth_Enz"/>
</dbReference>
<dbReference type="SMART" id="SM01294">
    <property type="entry name" value="PKS_PP_betabranch"/>
    <property type="match status" value="2"/>
</dbReference>
<evidence type="ECO:0000313" key="13">
    <source>
        <dbReference type="Proteomes" id="UP000556084"/>
    </source>
</evidence>
<dbReference type="Gene3D" id="3.40.366.10">
    <property type="entry name" value="Malonyl-Coenzyme A Acyl Carrier Protein, domain 2"/>
    <property type="match status" value="2"/>
</dbReference>
<dbReference type="InterPro" id="IPR006162">
    <property type="entry name" value="Ppantetheine_attach_site"/>
</dbReference>
<dbReference type="InterPro" id="IPR018201">
    <property type="entry name" value="Ketoacyl_synth_AS"/>
</dbReference>
<evidence type="ECO:0000313" key="12">
    <source>
        <dbReference type="EMBL" id="MBB4895857.1"/>
    </source>
</evidence>
<dbReference type="InterPro" id="IPR020806">
    <property type="entry name" value="PKS_PP-bd"/>
</dbReference>
<dbReference type="GO" id="GO:0033068">
    <property type="term" value="P:macrolide biosynthetic process"/>
    <property type="evidence" value="ECO:0007669"/>
    <property type="project" value="UniProtKB-ARBA"/>
</dbReference>
<dbReference type="Pfam" id="PF02801">
    <property type="entry name" value="Ketoacyl-synt_C"/>
    <property type="match status" value="1"/>
</dbReference>
<keyword evidence="6" id="KW-0012">Acyltransferase</keyword>
<dbReference type="FunFam" id="3.40.47.10:FF:000019">
    <property type="entry name" value="Polyketide synthase type I"/>
    <property type="match status" value="1"/>
</dbReference>
<dbReference type="SMART" id="SM00823">
    <property type="entry name" value="PKS_PP"/>
    <property type="match status" value="2"/>
</dbReference>
<gene>
    <name evidence="12" type="ORF">FHS39_004938</name>
</gene>
<keyword evidence="3" id="KW-0597">Phosphoprotein</keyword>
<keyword evidence="13" id="KW-1185">Reference proteome</keyword>
<dbReference type="InterPro" id="IPR042104">
    <property type="entry name" value="PKS_dehydratase_sf"/>
</dbReference>
<dbReference type="InterPro" id="IPR001227">
    <property type="entry name" value="Ac_transferase_dom_sf"/>
</dbReference>
<evidence type="ECO:0000256" key="8">
    <source>
        <dbReference type="SAM" id="MobiDB-lite"/>
    </source>
</evidence>